<dbReference type="Pfam" id="PF00293">
    <property type="entry name" value="NUDIX"/>
    <property type="match status" value="1"/>
</dbReference>
<protein>
    <recommendedName>
        <fullName evidence="7">Nudix hydrolase domain-containing protein</fullName>
    </recommendedName>
</protein>
<dbReference type="SUPFAM" id="SSF55811">
    <property type="entry name" value="Nudix"/>
    <property type="match status" value="1"/>
</dbReference>
<dbReference type="PANTHER" id="PTHR12992">
    <property type="entry name" value="NUDIX HYDROLASE"/>
    <property type="match status" value="1"/>
</dbReference>
<dbReference type="CDD" id="cd03426">
    <property type="entry name" value="NUDIX_CoAse_Nudt7"/>
    <property type="match status" value="1"/>
</dbReference>
<dbReference type="PANTHER" id="PTHR12992:SF11">
    <property type="entry name" value="MITOCHONDRIAL COENZYME A DIPHOSPHATASE NUDT8"/>
    <property type="match status" value="1"/>
</dbReference>
<evidence type="ECO:0000256" key="4">
    <source>
        <dbReference type="ARBA" id="ARBA00022801"/>
    </source>
</evidence>
<keyword evidence="4" id="KW-0378">Hydrolase</keyword>
<dbReference type="Proteomes" id="UP000054196">
    <property type="component" value="Unassembled WGS sequence"/>
</dbReference>
<sequence length="272" mass="29702">MFTRTFVKAAKNSLATPATHSPYISLTEPLTRASLASLRRALASKFSAQEWEVNAHEKHAAVLIPLCNVNGVPGVLLEVRGQLRHHSGEVSFPGGKVDDTDDGFLSAALRETHEEIGVRPSQVEILGQIGPPTTSLGKLRVWPYVGFINFAHSHEASAMTSDDARPPAYQDDTPLPSLVLSKLAVSREEVAEIFHVPLSVLCHRDRLNPSLFRGITPYWCVDVTNLVLTRSAWKSDPLERDEIGSGREDRLEIWGLTGWCVCSGGLPCASSS</sequence>
<dbReference type="KEGG" id="psq:PUNSTDRAFT_128578"/>
<dbReference type="OMA" id="WPYVGFV"/>
<dbReference type="GO" id="GO:0010945">
    <property type="term" value="F:coenzyme A diphosphatase activity"/>
    <property type="evidence" value="ECO:0007669"/>
    <property type="project" value="InterPro"/>
</dbReference>
<accession>R7S0A2</accession>
<dbReference type="OrthoDB" id="206213at2759"/>
<proteinExistence type="predicted"/>
<keyword evidence="3" id="KW-0479">Metal-binding</keyword>
<evidence type="ECO:0000313" key="9">
    <source>
        <dbReference type="Proteomes" id="UP000054196"/>
    </source>
</evidence>
<dbReference type="GeneID" id="18878159"/>
<gene>
    <name evidence="8" type="ORF">PUNSTDRAFT_128578</name>
</gene>
<keyword evidence="9" id="KW-1185">Reference proteome</keyword>
<evidence type="ECO:0000256" key="1">
    <source>
        <dbReference type="ARBA" id="ARBA00001936"/>
    </source>
</evidence>
<evidence type="ECO:0000256" key="3">
    <source>
        <dbReference type="ARBA" id="ARBA00022723"/>
    </source>
</evidence>
<dbReference type="InterPro" id="IPR015797">
    <property type="entry name" value="NUDIX_hydrolase-like_dom_sf"/>
</dbReference>
<dbReference type="InterPro" id="IPR000086">
    <property type="entry name" value="NUDIX_hydrolase_dom"/>
</dbReference>
<reference evidence="9" key="1">
    <citation type="journal article" date="2012" name="Science">
        <title>The Paleozoic origin of enzymatic lignin decomposition reconstructed from 31 fungal genomes.</title>
        <authorList>
            <person name="Floudas D."/>
            <person name="Binder M."/>
            <person name="Riley R."/>
            <person name="Barry K."/>
            <person name="Blanchette R.A."/>
            <person name="Henrissat B."/>
            <person name="Martinez A.T."/>
            <person name="Otillar R."/>
            <person name="Spatafora J.W."/>
            <person name="Yadav J.S."/>
            <person name="Aerts A."/>
            <person name="Benoit I."/>
            <person name="Boyd A."/>
            <person name="Carlson A."/>
            <person name="Copeland A."/>
            <person name="Coutinho P.M."/>
            <person name="de Vries R.P."/>
            <person name="Ferreira P."/>
            <person name="Findley K."/>
            <person name="Foster B."/>
            <person name="Gaskell J."/>
            <person name="Glotzer D."/>
            <person name="Gorecki P."/>
            <person name="Heitman J."/>
            <person name="Hesse C."/>
            <person name="Hori C."/>
            <person name="Igarashi K."/>
            <person name="Jurgens J.A."/>
            <person name="Kallen N."/>
            <person name="Kersten P."/>
            <person name="Kohler A."/>
            <person name="Kuees U."/>
            <person name="Kumar T.K.A."/>
            <person name="Kuo A."/>
            <person name="LaButti K."/>
            <person name="Larrondo L.F."/>
            <person name="Lindquist E."/>
            <person name="Ling A."/>
            <person name="Lombard V."/>
            <person name="Lucas S."/>
            <person name="Lundell T."/>
            <person name="Martin R."/>
            <person name="McLaughlin D.J."/>
            <person name="Morgenstern I."/>
            <person name="Morin E."/>
            <person name="Murat C."/>
            <person name="Nagy L.G."/>
            <person name="Nolan M."/>
            <person name="Ohm R.A."/>
            <person name="Patyshakuliyeva A."/>
            <person name="Rokas A."/>
            <person name="Ruiz-Duenas F.J."/>
            <person name="Sabat G."/>
            <person name="Salamov A."/>
            <person name="Samejima M."/>
            <person name="Schmutz J."/>
            <person name="Slot J.C."/>
            <person name="St John F."/>
            <person name="Stenlid J."/>
            <person name="Sun H."/>
            <person name="Sun S."/>
            <person name="Syed K."/>
            <person name="Tsang A."/>
            <person name="Wiebenga A."/>
            <person name="Young D."/>
            <person name="Pisabarro A."/>
            <person name="Eastwood D.C."/>
            <person name="Martin F."/>
            <person name="Cullen D."/>
            <person name="Grigoriev I.V."/>
            <person name="Hibbett D.S."/>
        </authorList>
    </citation>
    <scope>NUCLEOTIDE SEQUENCE [LARGE SCALE GENOMIC DNA]</scope>
    <source>
        <strain evidence="9">HHB-11173 SS5</strain>
    </source>
</reference>
<keyword evidence="6" id="KW-0464">Manganese</keyword>
<comment type="cofactor">
    <cofactor evidence="2">
        <name>Mg(2+)</name>
        <dbReference type="ChEBI" id="CHEBI:18420"/>
    </cofactor>
</comment>
<dbReference type="HOGENOM" id="CLU_076940_0_0_1"/>
<name>R7S0A2_PUNST</name>
<evidence type="ECO:0000256" key="5">
    <source>
        <dbReference type="ARBA" id="ARBA00022842"/>
    </source>
</evidence>
<dbReference type="RefSeq" id="XP_007388863.1">
    <property type="nucleotide sequence ID" value="XM_007388801.1"/>
</dbReference>
<dbReference type="EMBL" id="JH687558">
    <property type="protein sequence ID" value="EIN03805.1"/>
    <property type="molecule type" value="Genomic_DNA"/>
</dbReference>
<evidence type="ECO:0000313" key="8">
    <source>
        <dbReference type="EMBL" id="EIN03805.1"/>
    </source>
</evidence>
<dbReference type="AlphaFoldDB" id="R7S0A2"/>
<dbReference type="eggNOG" id="KOG3069">
    <property type="taxonomic scope" value="Eukaryota"/>
</dbReference>
<feature type="domain" description="Nudix hydrolase" evidence="7">
    <location>
        <begin position="57"/>
        <end position="221"/>
    </location>
</feature>
<evidence type="ECO:0000256" key="2">
    <source>
        <dbReference type="ARBA" id="ARBA00001946"/>
    </source>
</evidence>
<dbReference type="Gene3D" id="3.90.79.10">
    <property type="entry name" value="Nucleoside Triphosphate Pyrophosphohydrolase"/>
    <property type="match status" value="1"/>
</dbReference>
<keyword evidence="5" id="KW-0460">Magnesium</keyword>
<organism evidence="8 9">
    <name type="scientific">Punctularia strigosozonata (strain HHB-11173)</name>
    <name type="common">White-rot fungus</name>
    <dbReference type="NCBI Taxonomy" id="741275"/>
    <lineage>
        <taxon>Eukaryota</taxon>
        <taxon>Fungi</taxon>
        <taxon>Dikarya</taxon>
        <taxon>Basidiomycota</taxon>
        <taxon>Agaricomycotina</taxon>
        <taxon>Agaricomycetes</taxon>
        <taxon>Corticiales</taxon>
        <taxon>Punctulariaceae</taxon>
        <taxon>Punctularia</taxon>
    </lineage>
</organism>
<comment type="cofactor">
    <cofactor evidence="1">
        <name>Mn(2+)</name>
        <dbReference type="ChEBI" id="CHEBI:29035"/>
    </cofactor>
</comment>
<dbReference type="PROSITE" id="PS51462">
    <property type="entry name" value="NUDIX"/>
    <property type="match status" value="1"/>
</dbReference>
<dbReference type="InterPro" id="IPR045121">
    <property type="entry name" value="CoAse"/>
</dbReference>
<evidence type="ECO:0000259" key="7">
    <source>
        <dbReference type="PROSITE" id="PS51462"/>
    </source>
</evidence>
<evidence type="ECO:0000256" key="6">
    <source>
        <dbReference type="ARBA" id="ARBA00023211"/>
    </source>
</evidence>
<dbReference type="GO" id="GO:0046872">
    <property type="term" value="F:metal ion binding"/>
    <property type="evidence" value="ECO:0007669"/>
    <property type="project" value="UniProtKB-KW"/>
</dbReference>